<dbReference type="Pfam" id="PF11154">
    <property type="entry name" value="DUF2934"/>
    <property type="match status" value="1"/>
</dbReference>
<name>A0ABT1C808_9HYPH</name>
<gene>
    <name evidence="2" type="ORF">NGM99_14380</name>
</gene>
<evidence type="ECO:0000256" key="1">
    <source>
        <dbReference type="SAM" id="MobiDB-lite"/>
    </source>
</evidence>
<dbReference type="InterPro" id="IPR021327">
    <property type="entry name" value="DUF2934"/>
</dbReference>
<accession>A0ABT1C808</accession>
<dbReference type="RefSeq" id="WP_252820093.1">
    <property type="nucleotide sequence ID" value="NZ_JAMXQS010000007.1"/>
</dbReference>
<evidence type="ECO:0000313" key="3">
    <source>
        <dbReference type="Proteomes" id="UP001205906"/>
    </source>
</evidence>
<evidence type="ECO:0000313" key="2">
    <source>
        <dbReference type="EMBL" id="MCO6050967.1"/>
    </source>
</evidence>
<sequence length="100" mass="10737">MSDQGREDRIRSRAYGKWESEGRQDGHHDRHWDEASREVDGEGDGLPADATPSDVAPASETDETSLDAAGAVERDDAPARTSKSRSARKGTNGIEAAGRS</sequence>
<protein>
    <submittedName>
        <fullName evidence="2">DUF2934 domain-containing protein</fullName>
    </submittedName>
</protein>
<dbReference type="Proteomes" id="UP001205906">
    <property type="component" value="Unassembled WGS sequence"/>
</dbReference>
<proteinExistence type="predicted"/>
<keyword evidence="3" id="KW-1185">Reference proteome</keyword>
<organism evidence="2 3">
    <name type="scientific">Mesorhizobium liriopis</name>
    <dbReference type="NCBI Taxonomy" id="2953882"/>
    <lineage>
        <taxon>Bacteria</taxon>
        <taxon>Pseudomonadati</taxon>
        <taxon>Pseudomonadota</taxon>
        <taxon>Alphaproteobacteria</taxon>
        <taxon>Hyphomicrobiales</taxon>
        <taxon>Phyllobacteriaceae</taxon>
        <taxon>Mesorhizobium</taxon>
    </lineage>
</organism>
<feature type="region of interest" description="Disordered" evidence="1">
    <location>
        <begin position="1"/>
        <end position="100"/>
    </location>
</feature>
<feature type="compositionally biased region" description="Basic and acidic residues" evidence="1">
    <location>
        <begin position="1"/>
        <end position="40"/>
    </location>
</feature>
<comment type="caution">
    <text evidence="2">The sequence shown here is derived from an EMBL/GenBank/DDBJ whole genome shotgun (WGS) entry which is preliminary data.</text>
</comment>
<reference evidence="2 3" key="1">
    <citation type="submission" date="2022-06" db="EMBL/GenBank/DDBJ databases">
        <title>Mesorhizobium sp. strain RP14 Genome sequencing and assembly.</title>
        <authorList>
            <person name="Kim I."/>
        </authorList>
    </citation>
    <scope>NUCLEOTIDE SEQUENCE [LARGE SCALE GENOMIC DNA]</scope>
    <source>
        <strain evidence="3">RP14(2022)</strain>
    </source>
</reference>
<dbReference type="EMBL" id="JAMXQS010000007">
    <property type="protein sequence ID" value="MCO6050967.1"/>
    <property type="molecule type" value="Genomic_DNA"/>
</dbReference>